<evidence type="ECO:0000313" key="2">
    <source>
        <dbReference type="Proteomes" id="UP000740883"/>
    </source>
</evidence>
<gene>
    <name evidence="1" type="ORF">NGRA_3017</name>
</gene>
<evidence type="ECO:0000313" key="1">
    <source>
        <dbReference type="EMBL" id="KAF9760809.1"/>
    </source>
</evidence>
<name>A0A9P6GYS7_9MICR</name>
<keyword evidence="2" id="KW-1185">Reference proteome</keyword>
<dbReference type="EMBL" id="SBJO01000514">
    <property type="protein sequence ID" value="KAF9760809.1"/>
    <property type="molecule type" value="Genomic_DNA"/>
</dbReference>
<proteinExistence type="predicted"/>
<dbReference type="OrthoDB" id="93990at2759"/>
<dbReference type="Proteomes" id="UP000740883">
    <property type="component" value="Unassembled WGS sequence"/>
</dbReference>
<accession>A0A9P6GYS7</accession>
<reference evidence="1 2" key="1">
    <citation type="journal article" date="2020" name="Genome Biol. Evol.">
        <title>Comparative genomics of strictly vertically transmitted, feminizing microsporidia endosymbionts of amphipod crustaceans.</title>
        <authorList>
            <person name="Cormier A."/>
            <person name="Chebbi M.A."/>
            <person name="Giraud I."/>
            <person name="Wattier R."/>
            <person name="Teixeira M."/>
            <person name="Gilbert C."/>
            <person name="Rigaud T."/>
            <person name="Cordaux R."/>
        </authorList>
    </citation>
    <scope>NUCLEOTIDE SEQUENCE [LARGE SCALE GENOMIC DNA]</scope>
    <source>
        <strain evidence="1 2">Ou3-Ou53</strain>
    </source>
</reference>
<protein>
    <submittedName>
        <fullName evidence="1">Uncharacterized protein</fullName>
    </submittedName>
</protein>
<organism evidence="1 2">
    <name type="scientific">Nosema granulosis</name>
    <dbReference type="NCBI Taxonomy" id="83296"/>
    <lineage>
        <taxon>Eukaryota</taxon>
        <taxon>Fungi</taxon>
        <taxon>Fungi incertae sedis</taxon>
        <taxon>Microsporidia</taxon>
        <taxon>Nosematidae</taxon>
        <taxon>Nosema</taxon>
    </lineage>
</organism>
<dbReference type="AlphaFoldDB" id="A0A9P6GYS7"/>
<sequence>MTPTDIYIMCTEKLDQNEKATLGDSQNVAITIRNIKSNQYVESQCDSNDIPEVLKLTKDRVKFLQLDKRYKDGSILLLFFSTTIIKYIKESTLWLGDGTFKTAPHGFYQVFIIHCN</sequence>
<feature type="non-terminal residue" evidence="1">
    <location>
        <position position="116"/>
    </location>
</feature>
<comment type="caution">
    <text evidence="1">The sequence shown here is derived from an EMBL/GenBank/DDBJ whole genome shotgun (WGS) entry which is preliminary data.</text>
</comment>